<evidence type="ECO:0000256" key="3">
    <source>
        <dbReference type="ARBA" id="ARBA00022490"/>
    </source>
</evidence>
<comment type="similarity">
    <text evidence="2">Belongs to the flagellar radial spoke RSP3 family.</text>
</comment>
<organism evidence="11">
    <name type="scientific">Pinguiococcus pyrenoidosus</name>
    <dbReference type="NCBI Taxonomy" id="172671"/>
    <lineage>
        <taxon>Eukaryota</taxon>
        <taxon>Sar</taxon>
        <taxon>Stramenopiles</taxon>
        <taxon>Ochrophyta</taxon>
        <taxon>Pinguiophyceae</taxon>
        <taxon>Pinguiochrysidales</taxon>
        <taxon>Pinguiochrysidaceae</taxon>
        <taxon>Pinguiococcus</taxon>
    </lineage>
</organism>
<feature type="region of interest" description="Disordered" evidence="10">
    <location>
        <begin position="44"/>
        <end position="77"/>
    </location>
</feature>
<evidence type="ECO:0000313" key="11">
    <source>
        <dbReference type="EMBL" id="CAD8261574.1"/>
    </source>
</evidence>
<accession>A0A7R9UC15</accession>
<dbReference type="EMBL" id="HBEA01014468">
    <property type="protein sequence ID" value="CAD8261574.1"/>
    <property type="molecule type" value="Transcribed_RNA"/>
</dbReference>
<dbReference type="InterPro" id="IPR009290">
    <property type="entry name" value="Radial_spoke_3"/>
</dbReference>
<gene>
    <name evidence="11" type="ORF">PPYR1160_LOCUS11076</name>
</gene>
<reference evidence="11" key="1">
    <citation type="submission" date="2021-01" db="EMBL/GenBank/DDBJ databases">
        <authorList>
            <person name="Corre E."/>
            <person name="Pelletier E."/>
            <person name="Niang G."/>
            <person name="Scheremetjew M."/>
            <person name="Finn R."/>
            <person name="Kale V."/>
            <person name="Holt S."/>
            <person name="Cochrane G."/>
            <person name="Meng A."/>
            <person name="Brown T."/>
            <person name="Cohen L."/>
        </authorList>
    </citation>
    <scope>NUCLEOTIDE SEQUENCE</scope>
    <source>
        <strain evidence="11">CCMP2078</strain>
    </source>
</reference>
<evidence type="ECO:0000256" key="9">
    <source>
        <dbReference type="SAM" id="Coils"/>
    </source>
</evidence>
<dbReference type="PANTHER" id="PTHR21648:SF0">
    <property type="entry name" value="RADIAL SPOKE HEAD PROTEIN 3 HOMOLOG"/>
    <property type="match status" value="1"/>
</dbReference>
<keyword evidence="5" id="KW-0282">Flagellum</keyword>
<proteinExistence type="inferred from homology"/>
<sequence length="465" mass="51402">MSGKPAYAYAAEPRAVPGRRQKYRYYEEGGLNIMADPRVVRGNTYSESFRMRHAGSRKASQPSRGPSNAEGKAARSLRQAMPRGDVFAHKDVEKPRQRIDLSAYLVEQAKRPETYDVETTIDPFLPLPPPEPYIPAKTGVDVETQISSSDELFQFDEEVKPLLDVLISKSVEQAKLELEHTAELAAIDADLSAYQDAVEDEKRAIGQLETSIIERAKAKAKALRERKEEATRRRDQAEQLAMAIYENRLHVEASALKKYLKSLEDPVADEVMAKFLPYLVDEVATQSERVADADELLDGALHDALGKGEVASRHSAGTWRQELARRQELEAKKRRKGTISVKVAGAALGLSEETKEDDAEEEEEDAKEGDGNQEPQEPSVVVVGPLAVAGLETVEEVEKRIQRWITDNVPGGQWPVGLLAASLGGQLRPDSYFLDAELPEDGQLVVQSHSVLDDQISPADPSEAE</sequence>
<evidence type="ECO:0000256" key="6">
    <source>
        <dbReference type="ARBA" id="ARBA00023069"/>
    </source>
</evidence>
<dbReference type="Pfam" id="PF06098">
    <property type="entry name" value="Radial_spoke_3"/>
    <property type="match status" value="1"/>
</dbReference>
<protein>
    <recommendedName>
        <fullName evidence="12">Radial spoke protein 3</fullName>
    </recommendedName>
</protein>
<evidence type="ECO:0000256" key="1">
    <source>
        <dbReference type="ARBA" id="ARBA00004611"/>
    </source>
</evidence>
<evidence type="ECO:0000256" key="7">
    <source>
        <dbReference type="ARBA" id="ARBA00023212"/>
    </source>
</evidence>
<comment type="subcellular location">
    <subcellularLocation>
        <location evidence="1">Cytoplasm</location>
        <location evidence="1">Cytoskeleton</location>
        <location evidence="1">Flagellum axoneme</location>
    </subcellularLocation>
</comment>
<feature type="compositionally biased region" description="Acidic residues" evidence="10">
    <location>
        <begin position="354"/>
        <end position="367"/>
    </location>
</feature>
<evidence type="ECO:0000256" key="10">
    <source>
        <dbReference type="SAM" id="MobiDB-lite"/>
    </source>
</evidence>
<feature type="coiled-coil region" evidence="9">
    <location>
        <begin position="213"/>
        <end position="247"/>
    </location>
</feature>
<dbReference type="PANTHER" id="PTHR21648">
    <property type="entry name" value="FLAGELLAR RADIAL SPOKE PROTEIN 3"/>
    <property type="match status" value="1"/>
</dbReference>
<keyword evidence="4" id="KW-0597">Phosphoprotein</keyword>
<dbReference type="GO" id="GO:0005929">
    <property type="term" value="C:cilium"/>
    <property type="evidence" value="ECO:0007669"/>
    <property type="project" value="TreeGrafter"/>
</dbReference>
<keyword evidence="9" id="KW-0175">Coiled coil</keyword>
<keyword evidence="6" id="KW-0969">Cilium</keyword>
<feature type="region of interest" description="Disordered" evidence="10">
    <location>
        <begin position="350"/>
        <end position="380"/>
    </location>
</feature>
<name>A0A7R9UC15_9STRA</name>
<evidence type="ECO:0008006" key="12">
    <source>
        <dbReference type="Google" id="ProtNLM"/>
    </source>
</evidence>
<evidence type="ECO:0000256" key="5">
    <source>
        <dbReference type="ARBA" id="ARBA00022846"/>
    </source>
</evidence>
<evidence type="ECO:0000256" key="8">
    <source>
        <dbReference type="ARBA" id="ARBA00023273"/>
    </source>
</evidence>
<evidence type="ECO:0000256" key="4">
    <source>
        <dbReference type="ARBA" id="ARBA00022553"/>
    </source>
</evidence>
<dbReference type="AlphaFoldDB" id="A0A7R9UC15"/>
<keyword evidence="7" id="KW-0206">Cytoskeleton</keyword>
<evidence type="ECO:0000256" key="2">
    <source>
        <dbReference type="ARBA" id="ARBA00006737"/>
    </source>
</evidence>
<keyword evidence="8" id="KW-0966">Cell projection</keyword>
<keyword evidence="3" id="KW-0963">Cytoplasm</keyword>